<dbReference type="PANTHER" id="PTHR10357">
    <property type="entry name" value="ALPHA-AMYLASE FAMILY MEMBER"/>
    <property type="match status" value="1"/>
</dbReference>
<protein>
    <recommendedName>
        <fullName evidence="12">ABC transmembrane type-1 domain-containing protein</fullName>
    </recommendedName>
</protein>
<dbReference type="Pfam" id="PF01547">
    <property type="entry name" value="SBP_bac_1"/>
    <property type="match status" value="1"/>
</dbReference>
<dbReference type="InterPro" id="IPR006047">
    <property type="entry name" value="GH13_cat_dom"/>
</dbReference>
<evidence type="ECO:0000256" key="1">
    <source>
        <dbReference type="ARBA" id="ARBA00004141"/>
    </source>
</evidence>
<dbReference type="PROSITE" id="PS50928">
    <property type="entry name" value="ABC_TM1"/>
    <property type="match status" value="2"/>
</dbReference>
<dbReference type="InterPro" id="IPR006059">
    <property type="entry name" value="SBP"/>
</dbReference>
<evidence type="ECO:0000313" key="13">
    <source>
        <dbReference type="EMBL" id="GLC62339.1"/>
    </source>
</evidence>
<feature type="transmembrane region" description="Helical" evidence="11">
    <location>
        <begin position="893"/>
        <end position="918"/>
    </location>
</feature>
<feature type="transmembrane region" description="Helical" evidence="11">
    <location>
        <begin position="719"/>
        <end position="740"/>
    </location>
</feature>
<reference evidence="13 14" key="1">
    <citation type="journal article" date="2023" name="Commun. Biol.">
        <title>Reorganization of the ancestral sex-determining regions during the evolution of trioecy in Pleodorina starrii.</title>
        <authorList>
            <person name="Takahashi K."/>
            <person name="Suzuki S."/>
            <person name="Kawai-Toyooka H."/>
            <person name="Yamamoto K."/>
            <person name="Hamaji T."/>
            <person name="Ootsuki R."/>
            <person name="Yamaguchi H."/>
            <person name="Kawachi M."/>
            <person name="Higashiyama T."/>
            <person name="Nozaki H."/>
        </authorList>
    </citation>
    <scope>NUCLEOTIDE SEQUENCE [LARGE SCALE GENOMIC DNA]</scope>
    <source>
        <strain evidence="13 14">NIES-4479</strain>
    </source>
</reference>
<keyword evidence="10" id="KW-0326">Glycosidase</keyword>
<dbReference type="EMBL" id="BRXU01000063">
    <property type="protein sequence ID" value="GLC62339.1"/>
    <property type="molecule type" value="Genomic_DNA"/>
</dbReference>
<feature type="transmembrane region" description="Helical" evidence="11">
    <location>
        <begin position="474"/>
        <end position="500"/>
    </location>
</feature>
<keyword evidence="9 11" id="KW-0472">Membrane</keyword>
<dbReference type="Proteomes" id="UP001165080">
    <property type="component" value="Unassembled WGS sequence"/>
</dbReference>
<dbReference type="Pfam" id="PF00528">
    <property type="entry name" value="BPD_transp_1"/>
    <property type="match status" value="2"/>
</dbReference>
<dbReference type="InterPro" id="IPR006061">
    <property type="entry name" value="SBP_1_CS"/>
</dbReference>
<keyword evidence="4" id="KW-0813">Transport</keyword>
<dbReference type="NCBIfam" id="NF008183">
    <property type="entry name" value="PRK10933.1"/>
    <property type="match status" value="1"/>
</dbReference>
<dbReference type="GO" id="GO:0055085">
    <property type="term" value="P:transmembrane transport"/>
    <property type="evidence" value="ECO:0007669"/>
    <property type="project" value="InterPro"/>
</dbReference>
<keyword evidence="6" id="KW-0732">Signal</keyword>
<gene>
    <name evidence="13" type="primary">PLESTB003319</name>
    <name evidence="13" type="ORF">PLESTB_001872600</name>
</gene>
<feature type="transmembrane region" description="Helical" evidence="11">
    <location>
        <begin position="951"/>
        <end position="972"/>
    </location>
</feature>
<feature type="domain" description="ABC transmembrane type-1" evidence="12">
    <location>
        <begin position="475"/>
        <end position="686"/>
    </location>
</feature>
<dbReference type="FunFam" id="3.90.400.10:FF:000002">
    <property type="entry name" value="Sucrose isomerase"/>
    <property type="match status" value="1"/>
</dbReference>
<comment type="similarity">
    <text evidence="3">Belongs to the bacterial solute-binding protein 1 family.</text>
</comment>
<dbReference type="CDD" id="cd11333">
    <property type="entry name" value="AmyAc_SI_OligoGlu_DGase"/>
    <property type="match status" value="1"/>
</dbReference>
<organism evidence="13 14">
    <name type="scientific">Pleodorina starrii</name>
    <dbReference type="NCBI Taxonomy" id="330485"/>
    <lineage>
        <taxon>Eukaryota</taxon>
        <taxon>Viridiplantae</taxon>
        <taxon>Chlorophyta</taxon>
        <taxon>core chlorophytes</taxon>
        <taxon>Chlorophyceae</taxon>
        <taxon>CS clade</taxon>
        <taxon>Chlamydomonadales</taxon>
        <taxon>Volvocaceae</taxon>
        <taxon>Pleodorina</taxon>
    </lineage>
</organism>
<dbReference type="FunFam" id="3.20.20.80:FF:000064">
    <property type="entry name" value="Oligo-1,6-glucosidase"/>
    <property type="match status" value="1"/>
</dbReference>
<dbReference type="PROSITE" id="PS01037">
    <property type="entry name" value="SBP_BACTERIAL_1"/>
    <property type="match status" value="1"/>
</dbReference>
<dbReference type="SUPFAM" id="SSF51445">
    <property type="entry name" value="(Trans)glycosidases"/>
    <property type="match status" value="1"/>
</dbReference>
<dbReference type="InterPro" id="IPR017853">
    <property type="entry name" value="GH"/>
</dbReference>
<evidence type="ECO:0000256" key="9">
    <source>
        <dbReference type="ARBA" id="ARBA00023136"/>
    </source>
</evidence>
<dbReference type="Gene3D" id="1.10.3720.10">
    <property type="entry name" value="MetI-like"/>
    <property type="match status" value="2"/>
</dbReference>
<evidence type="ECO:0000256" key="5">
    <source>
        <dbReference type="ARBA" id="ARBA00022692"/>
    </source>
</evidence>
<dbReference type="InterPro" id="IPR035906">
    <property type="entry name" value="MetI-like_sf"/>
</dbReference>
<evidence type="ECO:0000256" key="4">
    <source>
        <dbReference type="ARBA" id="ARBA00022448"/>
    </source>
</evidence>
<comment type="similarity">
    <text evidence="2">Belongs to the glycosyl hydrolase 13 family.</text>
</comment>
<sequence>MSETPAPPPPSALPVPFKPEAVAYFEDLARQFEAENPDVRVVVDNVPDPETALRTRLVKEDVPDVLTLNANSTFGELASAGIFADFAGTPALEDVNPAYVDVVRDLGASTPGAVNGVPFAANASGVLYNEELFAEHGVEVPRTWDELIAAAQTFEAAGVTPFYGMLADAWTAQAPLAPLVPQTVPEDFWEQRFAGGSTFREEWPEAAQKLATLFDHTQPDPVATGYEDGTAAFARGESAMLLLGNYAVPQIRSFEPEFTIGSFALPATNDPAETVLVSGVDVVVTAGADTEHPEEVRRFVDFLMQPEVVQAYAEEQTAIPTLEGMSNDDPALAGVQPYIDQERIVGFFDHQFIPAVPLGSLLQQYLIDRDQEAFLGNLDESWDRVADRRTWGLGAGAPSTGTSAAAPARRRKGPGRAFYWMVLPALVLFLLFHTLPVLQGVFYSFTDSPGYGEWDFVGLSNYTALFTDERVRSAYLFTFRFALVATVLVNVIALALAVGLTGRIKFKNTLRGIYFVPNILAVLVIGYVFNYLLTNSLPSIGAALGIDRLSTSILADPELAWVGIVVLAVWQAVAFNIIIYIAGLQTIPAELYEAAAIDGAGPWRRFWSITFPMIGAFFTLNMVLSLKNFLQVFDHIIAMTNGGPGTATESVSVLIYRGGFQGGEYGYQIANAVVFMIVLVVFAVVQLRVLQREEVGTAATTLPARSRRSGRRRPEGGRVNWWLTALLVVLALTVFVPLYFTVITALKTPDQLGGSGFALPTEVRWANFADAWTLTDFPRAALNSALITVSAVVLTLLTNSMVAYAIARNMHRRFFKGLFFYFISALFVPFPILMLPVAKQTAALGLDNPAGLVLLYVVYGLSFNIFIFTAYIRSIPVELEEAARMDGAGTWGVFWRVVFPLLTPMNATVGILTCLWAWNDFLLPLIIVSDPQQATLPLVQYVFQSQFQTNYTVAFASYLMAMAPLLVVYVFAQRSSQMSTRTQQQDITAQRPGTGSGAGDTPAWWTDAVVYQIYPRSFADSDGDGIGDLGGIIAHLDHLQDLGVDVVWLSPIYSSPQDDNGYDISDYQDIDPVFGTLEQFDELLGAVHARGMKLVMDLVVNHTSDEHPWFVESRSSPDSPMRDWYWWRAPRRGMEPGAPGAEPTNWQSAFSGSTWEYDEASGEYYLHLFSRKQPDLNWENPEVRQAVHAMMRWWLDRGVDGFRMDVINMISKDVAEDGHLHDGPPVDGTPWGDGSASFLCGPRIHEFLQEMHREVFAGRDAELITVGEMPGVTVEQAQLFTAPARAEVDMVFQFEHVGLDHGPGGKFDPEPLRLTDLKASLGRWQEGLEEVGWNSLYWNNHDQPRAVSRFGDDSPEHRVASATCLATLLHLHRGTPYVYQGEELGMTNAPFETIEDFRDIESVNHYRHAVAAGADPAGVLRGLRWSSRDNARTPVQWTAGANAGFTTGTPWIAVNPNHDEVNAEAARAEPHSVFHHYRRLIELRHTEPVVALGDFTMLAPHHEQLYAFTRRLGDVELLVLANVSGEEVRTDLPEGWAGAELLIGNRPDGVVPGDEGLLRPWEARVHRRTRGTDTQG</sequence>
<dbReference type="SMART" id="SM00642">
    <property type="entry name" value="Aamy"/>
    <property type="match status" value="1"/>
</dbReference>
<dbReference type="PANTHER" id="PTHR10357:SF184">
    <property type="entry name" value="OLIGO-1,6-GLUCOSIDASE 1"/>
    <property type="match status" value="1"/>
</dbReference>
<evidence type="ECO:0000256" key="8">
    <source>
        <dbReference type="ARBA" id="ARBA00022989"/>
    </source>
</evidence>
<evidence type="ECO:0000256" key="2">
    <source>
        <dbReference type="ARBA" id="ARBA00008061"/>
    </source>
</evidence>
<evidence type="ECO:0000256" key="6">
    <source>
        <dbReference type="ARBA" id="ARBA00022729"/>
    </source>
</evidence>
<dbReference type="SUPFAM" id="SSF51011">
    <property type="entry name" value="Glycosyl hydrolase domain"/>
    <property type="match status" value="1"/>
</dbReference>
<dbReference type="Gene3D" id="2.60.40.1180">
    <property type="entry name" value="Golgi alpha-mannosidase II"/>
    <property type="match status" value="1"/>
</dbReference>
<keyword evidence="14" id="KW-1185">Reference proteome</keyword>
<name>A0A9W6FAH1_9CHLO</name>
<dbReference type="InterPro" id="IPR000515">
    <property type="entry name" value="MetI-like"/>
</dbReference>
<dbReference type="Gene3D" id="3.20.20.80">
    <property type="entry name" value="Glycosidases"/>
    <property type="match status" value="1"/>
</dbReference>
<dbReference type="Gene3D" id="3.40.190.10">
    <property type="entry name" value="Periplasmic binding protein-like II"/>
    <property type="match status" value="2"/>
</dbReference>
<keyword evidence="7" id="KW-0378">Hydrolase</keyword>
<feature type="transmembrane region" description="Helical" evidence="11">
    <location>
        <begin position="512"/>
        <end position="533"/>
    </location>
</feature>
<proteinExistence type="inferred from homology"/>
<feature type="transmembrane region" description="Helical" evidence="11">
    <location>
        <begin position="850"/>
        <end position="872"/>
    </location>
</feature>
<feature type="transmembrane region" description="Helical" evidence="11">
    <location>
        <begin position="559"/>
        <end position="584"/>
    </location>
</feature>
<feature type="transmembrane region" description="Helical" evidence="11">
    <location>
        <begin position="605"/>
        <end position="624"/>
    </location>
</feature>
<dbReference type="InterPro" id="IPR045857">
    <property type="entry name" value="O16G_dom_2"/>
</dbReference>
<dbReference type="GO" id="GO:0009313">
    <property type="term" value="P:oligosaccharide catabolic process"/>
    <property type="evidence" value="ECO:0007669"/>
    <property type="project" value="TreeGrafter"/>
</dbReference>
<accession>A0A9W6FAH1</accession>
<dbReference type="GO" id="GO:0016020">
    <property type="term" value="C:membrane"/>
    <property type="evidence" value="ECO:0007669"/>
    <property type="project" value="UniProtKB-SubCell"/>
</dbReference>
<evidence type="ECO:0000256" key="11">
    <source>
        <dbReference type="SAM" id="Phobius"/>
    </source>
</evidence>
<comment type="subcellular location">
    <subcellularLocation>
        <location evidence="1">Membrane</location>
        <topology evidence="1">Multi-pass membrane protein</topology>
    </subcellularLocation>
</comment>
<evidence type="ECO:0000256" key="10">
    <source>
        <dbReference type="ARBA" id="ARBA00023295"/>
    </source>
</evidence>
<evidence type="ECO:0000256" key="7">
    <source>
        <dbReference type="ARBA" id="ARBA00022801"/>
    </source>
</evidence>
<comment type="caution">
    <text evidence="13">The sequence shown here is derived from an EMBL/GenBank/DDBJ whole genome shotgun (WGS) entry which is preliminary data.</text>
</comment>
<evidence type="ECO:0000313" key="14">
    <source>
        <dbReference type="Proteomes" id="UP001165080"/>
    </source>
</evidence>
<evidence type="ECO:0000256" key="3">
    <source>
        <dbReference type="ARBA" id="ARBA00008520"/>
    </source>
</evidence>
<feature type="domain" description="ABC transmembrane type-1" evidence="12">
    <location>
        <begin position="781"/>
        <end position="972"/>
    </location>
</feature>
<dbReference type="Gene3D" id="3.90.400.10">
    <property type="entry name" value="Oligo-1,6-glucosidase, Domain 2"/>
    <property type="match status" value="1"/>
</dbReference>
<dbReference type="SUPFAM" id="SSF161098">
    <property type="entry name" value="MetI-like"/>
    <property type="match status" value="2"/>
</dbReference>
<keyword evidence="5 11" id="KW-0812">Transmembrane</keyword>
<keyword evidence="8 11" id="KW-1133">Transmembrane helix</keyword>
<feature type="transmembrane region" description="Helical" evidence="11">
    <location>
        <begin position="785"/>
        <end position="806"/>
    </location>
</feature>
<dbReference type="InterPro" id="IPR013780">
    <property type="entry name" value="Glyco_hydro_b"/>
</dbReference>
<evidence type="ECO:0000259" key="12">
    <source>
        <dbReference type="PROSITE" id="PS50928"/>
    </source>
</evidence>
<feature type="transmembrane region" description="Helical" evidence="11">
    <location>
        <begin position="665"/>
        <end position="685"/>
    </location>
</feature>
<dbReference type="GO" id="GO:0004556">
    <property type="term" value="F:alpha-amylase activity"/>
    <property type="evidence" value="ECO:0007669"/>
    <property type="project" value="TreeGrafter"/>
</dbReference>
<dbReference type="CDD" id="cd06261">
    <property type="entry name" value="TM_PBP2"/>
    <property type="match status" value="2"/>
</dbReference>
<feature type="transmembrane region" description="Helical" evidence="11">
    <location>
        <begin position="818"/>
        <end position="838"/>
    </location>
</feature>
<dbReference type="Pfam" id="PF00128">
    <property type="entry name" value="Alpha-amylase"/>
    <property type="match status" value="1"/>
</dbReference>
<feature type="transmembrane region" description="Helical" evidence="11">
    <location>
        <begin position="417"/>
        <end position="438"/>
    </location>
</feature>
<dbReference type="SUPFAM" id="SSF53850">
    <property type="entry name" value="Periplasmic binding protein-like II"/>
    <property type="match status" value="1"/>
</dbReference>